<organism evidence="2 3">
    <name type="scientific">Aspergillus fumigatus (strain CBS 144.89 / FGSC A1163 / CEA10)</name>
    <name type="common">Neosartorya fumigata</name>
    <dbReference type="NCBI Taxonomy" id="451804"/>
    <lineage>
        <taxon>Eukaryota</taxon>
        <taxon>Fungi</taxon>
        <taxon>Dikarya</taxon>
        <taxon>Ascomycota</taxon>
        <taxon>Pezizomycotina</taxon>
        <taxon>Eurotiomycetes</taxon>
        <taxon>Eurotiomycetidae</taxon>
        <taxon>Eurotiales</taxon>
        <taxon>Aspergillaceae</taxon>
        <taxon>Aspergillus</taxon>
        <taxon>Aspergillus subgen. Fumigati</taxon>
    </lineage>
</organism>
<keyword evidence="3" id="KW-1185">Reference proteome</keyword>
<dbReference type="Proteomes" id="UP000001699">
    <property type="component" value="Unassembled WGS sequence"/>
</dbReference>
<evidence type="ECO:0000313" key="3">
    <source>
        <dbReference type="Proteomes" id="UP000001699"/>
    </source>
</evidence>
<sequence length="530" mass="60133">MTYGHMYGSGTDDPWAAGRFHANKLNRQPGCLGDLANCQQSLSCSYPAILEARCLLQAMQELSGATQMTLLIIILSLLLGGILCLEEVPLTPLNNYIASQAGTWERSPSYCPTPGDFGRERTPSEYSLSPHGERSTPLPQSQPGRLRFPGHVESDDGATDDEHPSYIPYIIEWRVTLNNRVLAKDTEQDLDSAPSSYWQQIKQKAERVLRQKINRNRRVKPDDTSIVVSVNDRSQRDLTKHFEKTDIDWTAINRQIRMWQDLLCLPKKKLTVSISINYREDADSPSRKTDKRGSSSVTNRMLRERDDQIDAENYSGQPSVWRDVYRKMRCPGPPCQHEGQYCWQDPIGKKHYKLRTHHLKTIVKYVEQGGILDTHDDVPDNVREQLYAEERQRLSKPNKSPNNLTTGSTMLPPININVLPTQSSQPLISSSWGSGATSISSQSDYVNIAGPLEAAVEEYANWHLSRVNSNSYKENIKKARDIALDNCFDLWQIQGENPDFFVKQGVKIGVARRFVSDTRLWLEERENGSA</sequence>
<accession>B0YE56</accession>
<dbReference type="OrthoDB" id="4232626at2759"/>
<name>B0YE56_ASPFC</name>
<protein>
    <submittedName>
        <fullName evidence="2">Uncharacterized protein</fullName>
    </submittedName>
</protein>
<feature type="compositionally biased region" description="Basic and acidic residues" evidence="1">
    <location>
        <begin position="279"/>
        <end position="293"/>
    </location>
</feature>
<evidence type="ECO:0000256" key="1">
    <source>
        <dbReference type="SAM" id="MobiDB-lite"/>
    </source>
</evidence>
<gene>
    <name evidence="2" type="ORF">AFUB_097910</name>
</gene>
<reference evidence="2 3" key="1">
    <citation type="journal article" date="2008" name="PLoS Genet.">
        <title>Genomic islands in the pathogenic filamentous fungus Aspergillus fumigatus.</title>
        <authorList>
            <person name="Fedorova N.D."/>
            <person name="Khaldi N."/>
            <person name="Joardar V.S."/>
            <person name="Maiti R."/>
            <person name="Amedeo P."/>
            <person name="Anderson M.J."/>
            <person name="Crabtree J."/>
            <person name="Silva J.C."/>
            <person name="Badger J.H."/>
            <person name="Albarraq A."/>
            <person name="Angiuoli S."/>
            <person name="Bussey H."/>
            <person name="Bowyer P."/>
            <person name="Cotty P.J."/>
            <person name="Dyer P.S."/>
            <person name="Egan A."/>
            <person name="Galens K."/>
            <person name="Fraser-Liggett C.M."/>
            <person name="Haas B.J."/>
            <person name="Inman J.M."/>
            <person name="Kent R."/>
            <person name="Lemieux S."/>
            <person name="Malavazi I."/>
            <person name="Orvis J."/>
            <person name="Roemer T."/>
            <person name="Ronning C.M."/>
            <person name="Sundaram J.P."/>
            <person name="Sutton G."/>
            <person name="Turner G."/>
            <person name="Venter J.C."/>
            <person name="White O.R."/>
            <person name="Whitty B.R."/>
            <person name="Youngman P."/>
            <person name="Wolfe K.H."/>
            <person name="Goldman G.H."/>
            <person name="Wortman J.R."/>
            <person name="Jiang B."/>
            <person name="Denning D.W."/>
            <person name="Nierman W.C."/>
        </authorList>
    </citation>
    <scope>NUCLEOTIDE SEQUENCE [LARGE SCALE GENOMIC DNA]</scope>
    <source>
        <strain evidence="3">CBS 144.89 / FGSC A1163 / CEA10</strain>
    </source>
</reference>
<feature type="compositionally biased region" description="Polar residues" evidence="1">
    <location>
        <begin position="395"/>
        <end position="409"/>
    </location>
</feature>
<proteinExistence type="predicted"/>
<dbReference type="AlphaFoldDB" id="B0YE56"/>
<feature type="region of interest" description="Disordered" evidence="1">
    <location>
        <begin position="279"/>
        <end position="314"/>
    </location>
</feature>
<dbReference type="VEuPathDB" id="FungiDB:AFUB_097910"/>
<evidence type="ECO:0000313" key="2">
    <source>
        <dbReference type="EMBL" id="EDP47940.1"/>
    </source>
</evidence>
<feature type="region of interest" description="Disordered" evidence="1">
    <location>
        <begin position="108"/>
        <end position="162"/>
    </location>
</feature>
<feature type="compositionally biased region" description="Basic and acidic residues" evidence="1">
    <location>
        <begin position="150"/>
        <end position="162"/>
    </location>
</feature>
<feature type="region of interest" description="Disordered" evidence="1">
    <location>
        <begin position="391"/>
        <end position="411"/>
    </location>
</feature>
<dbReference type="EMBL" id="DS499602">
    <property type="protein sequence ID" value="EDP47940.1"/>
    <property type="molecule type" value="Genomic_DNA"/>
</dbReference>
<dbReference type="HOGENOM" id="CLU_037030_1_0_1"/>